<evidence type="ECO:0000313" key="2">
    <source>
        <dbReference type="Proteomes" id="UP000789525"/>
    </source>
</evidence>
<protein>
    <submittedName>
        <fullName evidence="1">6379_t:CDS:1</fullName>
    </submittedName>
</protein>
<sequence length="77" mass="8353">MDLSLKYHAVSVRRSVGIDRASSPLRCAVLPITPIEGVPLQAMSLDSQIEILAFTIYKTYPKGPIHVLGLSFPASSK</sequence>
<dbReference type="EMBL" id="CAJVPT010048895">
    <property type="protein sequence ID" value="CAG8742901.1"/>
    <property type="molecule type" value="Genomic_DNA"/>
</dbReference>
<gene>
    <name evidence="1" type="ORF">ACOLOM_LOCUS12270</name>
</gene>
<accession>A0ACA9QBL1</accession>
<feature type="non-terminal residue" evidence="1">
    <location>
        <position position="77"/>
    </location>
</feature>
<comment type="caution">
    <text evidence="1">The sequence shown here is derived from an EMBL/GenBank/DDBJ whole genome shotgun (WGS) entry which is preliminary data.</text>
</comment>
<organism evidence="1 2">
    <name type="scientific">Acaulospora colombiana</name>
    <dbReference type="NCBI Taxonomy" id="27376"/>
    <lineage>
        <taxon>Eukaryota</taxon>
        <taxon>Fungi</taxon>
        <taxon>Fungi incertae sedis</taxon>
        <taxon>Mucoromycota</taxon>
        <taxon>Glomeromycotina</taxon>
        <taxon>Glomeromycetes</taxon>
        <taxon>Diversisporales</taxon>
        <taxon>Acaulosporaceae</taxon>
        <taxon>Acaulospora</taxon>
    </lineage>
</organism>
<dbReference type="Proteomes" id="UP000789525">
    <property type="component" value="Unassembled WGS sequence"/>
</dbReference>
<name>A0ACA9QBL1_9GLOM</name>
<keyword evidence="2" id="KW-1185">Reference proteome</keyword>
<reference evidence="1" key="1">
    <citation type="submission" date="2021-06" db="EMBL/GenBank/DDBJ databases">
        <authorList>
            <person name="Kallberg Y."/>
            <person name="Tangrot J."/>
            <person name="Rosling A."/>
        </authorList>
    </citation>
    <scope>NUCLEOTIDE SEQUENCE</scope>
    <source>
        <strain evidence="1">CL356</strain>
    </source>
</reference>
<proteinExistence type="predicted"/>
<evidence type="ECO:0000313" key="1">
    <source>
        <dbReference type="EMBL" id="CAG8742901.1"/>
    </source>
</evidence>